<evidence type="ECO:0000256" key="3">
    <source>
        <dbReference type="ARBA" id="ARBA00022692"/>
    </source>
</evidence>
<organism evidence="7 8">
    <name type="scientific">Malassezia furfur</name>
    <name type="common">Pityriasis versicolor infection agent</name>
    <name type="synonym">Pityrosporum furfur</name>
    <dbReference type="NCBI Taxonomy" id="55194"/>
    <lineage>
        <taxon>Eukaryota</taxon>
        <taxon>Fungi</taxon>
        <taxon>Dikarya</taxon>
        <taxon>Basidiomycota</taxon>
        <taxon>Ustilaginomycotina</taxon>
        <taxon>Malasseziomycetes</taxon>
        <taxon>Malasseziales</taxon>
        <taxon>Malasseziaceae</taxon>
        <taxon>Malassezia</taxon>
    </lineage>
</organism>
<evidence type="ECO:0000256" key="6">
    <source>
        <dbReference type="SAM" id="Phobius"/>
    </source>
</evidence>
<dbReference type="InterPro" id="IPR007262">
    <property type="entry name" value="Vps55/LEPROT"/>
</dbReference>
<dbReference type="Pfam" id="PF04133">
    <property type="entry name" value="Vps55"/>
    <property type="match status" value="1"/>
</dbReference>
<gene>
    <name evidence="7" type="primary">VPS55</name>
    <name evidence="7" type="ORF">GLX27_001420</name>
</gene>
<feature type="transmembrane region" description="Helical" evidence="6">
    <location>
        <begin position="33"/>
        <end position="51"/>
    </location>
</feature>
<reference evidence="7 8" key="1">
    <citation type="journal article" date="2020" name="Elife">
        <title>Loss of centromere function drives karyotype evolution in closely related Malassezia species.</title>
        <authorList>
            <person name="Sankaranarayanan S.R."/>
            <person name="Ianiri G."/>
            <person name="Coelho M.A."/>
            <person name="Reza M.H."/>
            <person name="Thimmappa B.C."/>
            <person name="Ganguly P."/>
            <person name="Vadnala R.N."/>
            <person name="Sun S."/>
            <person name="Siddharthan R."/>
            <person name="Tellgren-Roth C."/>
            <person name="Dawson T.L."/>
            <person name="Heitman J."/>
            <person name="Sanyal K."/>
        </authorList>
    </citation>
    <scope>NUCLEOTIDE SEQUENCE [LARGE SCALE GENOMIC DNA]</scope>
    <source>
        <strain evidence="7">CBS14141</strain>
    </source>
</reference>
<dbReference type="Proteomes" id="UP000818624">
    <property type="component" value="Chromosome 1"/>
</dbReference>
<comment type="subcellular location">
    <subcellularLocation>
        <location evidence="1">Membrane</location>
        <topology evidence="1">Multi-pass membrane protein</topology>
    </subcellularLocation>
</comment>
<dbReference type="EMBL" id="CP046234">
    <property type="protein sequence ID" value="WFD46779.1"/>
    <property type="molecule type" value="Genomic_DNA"/>
</dbReference>
<evidence type="ECO:0000313" key="7">
    <source>
        <dbReference type="EMBL" id="WFD46779.1"/>
    </source>
</evidence>
<protein>
    <submittedName>
        <fullName evidence="7">Vacuolar protein sorting-associated protein 55</fullName>
    </submittedName>
</protein>
<comment type="similarity">
    <text evidence="2">Belongs to the OB-RGRP/VPS55 family.</text>
</comment>
<evidence type="ECO:0000256" key="2">
    <source>
        <dbReference type="ARBA" id="ARBA00005645"/>
    </source>
</evidence>
<keyword evidence="5 6" id="KW-0472">Membrane</keyword>
<feature type="transmembrane region" description="Helical" evidence="6">
    <location>
        <begin position="71"/>
        <end position="91"/>
    </location>
</feature>
<keyword evidence="3 6" id="KW-0812">Transmembrane</keyword>
<evidence type="ECO:0000313" key="8">
    <source>
        <dbReference type="Proteomes" id="UP000818624"/>
    </source>
</evidence>
<evidence type="ECO:0000256" key="5">
    <source>
        <dbReference type="ARBA" id="ARBA00023136"/>
    </source>
</evidence>
<accession>A0ABY8EPD8</accession>
<evidence type="ECO:0000256" key="4">
    <source>
        <dbReference type="ARBA" id="ARBA00022989"/>
    </source>
</evidence>
<name>A0ABY8EPD8_MALFU</name>
<evidence type="ECO:0000256" key="1">
    <source>
        <dbReference type="ARBA" id="ARBA00004141"/>
    </source>
</evidence>
<proteinExistence type="inferred from homology"/>
<sequence>MAAGGIHTVIFLSFVLALGFLLVILSCSLWANWVPFWSTVAFVLAPAPNALFGGLAGADSFSDFNNAYIDFGNFLTGALVTTGIAVPVLLAHTGIITIAAAGMSLAGGLLIYGTMITYAAFFHTPDDDDF</sequence>
<keyword evidence="4 6" id="KW-1133">Transmembrane helix</keyword>
<dbReference type="PANTHER" id="PTHR12050:SF0">
    <property type="entry name" value="RH04491P"/>
    <property type="match status" value="1"/>
</dbReference>
<dbReference type="PANTHER" id="PTHR12050">
    <property type="entry name" value="LEPTIN RECEPTOR-RELATED"/>
    <property type="match status" value="1"/>
</dbReference>
<keyword evidence="8" id="KW-1185">Reference proteome</keyword>
<feature type="transmembrane region" description="Helical" evidence="6">
    <location>
        <begin position="6"/>
        <end position="26"/>
    </location>
</feature>
<feature type="transmembrane region" description="Helical" evidence="6">
    <location>
        <begin position="98"/>
        <end position="121"/>
    </location>
</feature>